<proteinExistence type="predicted"/>
<comment type="caution">
    <text evidence="2">The sequence shown here is derived from an EMBL/GenBank/DDBJ whole genome shotgun (WGS) entry which is preliminary data.</text>
</comment>
<keyword evidence="3" id="KW-1185">Reference proteome</keyword>
<keyword evidence="1" id="KW-0732">Signal</keyword>
<organism evidence="2 3">
    <name type="scientific">Orchesella dallaii</name>
    <dbReference type="NCBI Taxonomy" id="48710"/>
    <lineage>
        <taxon>Eukaryota</taxon>
        <taxon>Metazoa</taxon>
        <taxon>Ecdysozoa</taxon>
        <taxon>Arthropoda</taxon>
        <taxon>Hexapoda</taxon>
        <taxon>Collembola</taxon>
        <taxon>Entomobryomorpha</taxon>
        <taxon>Entomobryoidea</taxon>
        <taxon>Orchesellidae</taxon>
        <taxon>Orchesellinae</taxon>
        <taxon>Orchesella</taxon>
    </lineage>
</organism>
<dbReference type="Proteomes" id="UP001642540">
    <property type="component" value="Unassembled WGS sequence"/>
</dbReference>
<evidence type="ECO:0000313" key="3">
    <source>
        <dbReference type="Proteomes" id="UP001642540"/>
    </source>
</evidence>
<evidence type="ECO:0000256" key="1">
    <source>
        <dbReference type="SAM" id="SignalP"/>
    </source>
</evidence>
<feature type="chain" id="PRO_5046648496" description="Secreted protein" evidence="1">
    <location>
        <begin position="19"/>
        <end position="141"/>
    </location>
</feature>
<feature type="signal peptide" evidence="1">
    <location>
        <begin position="1"/>
        <end position="18"/>
    </location>
</feature>
<gene>
    <name evidence="2" type="ORF">ODALV1_LOCUS5872</name>
</gene>
<dbReference type="EMBL" id="CAXLJM020000018">
    <property type="protein sequence ID" value="CAL8084670.1"/>
    <property type="molecule type" value="Genomic_DNA"/>
</dbReference>
<evidence type="ECO:0008006" key="4">
    <source>
        <dbReference type="Google" id="ProtNLM"/>
    </source>
</evidence>
<name>A0ABP1Q0S5_9HEXA</name>
<protein>
    <recommendedName>
        <fullName evidence="4">Secreted protein</fullName>
    </recommendedName>
</protein>
<reference evidence="2 3" key="1">
    <citation type="submission" date="2024-08" db="EMBL/GenBank/DDBJ databases">
        <authorList>
            <person name="Cucini C."/>
            <person name="Frati F."/>
        </authorList>
    </citation>
    <scope>NUCLEOTIDE SEQUENCE [LARGE SCALE GENOMIC DNA]</scope>
</reference>
<sequence length="141" mass="16077">MLGYFRTLIICIFCMVNSFGELSSVYLWESLSPRETLCCQNFQSKYLCDFCQTQNDGGENAFTKFSLLWCAIARLSVSIPIFSLVFSSSEPSFCLFCPDSAPLTLSQCCFTISSILGKLFRDDGKKQKEKESKLRDSTFYY</sequence>
<accession>A0ABP1Q0S5</accession>
<evidence type="ECO:0000313" key="2">
    <source>
        <dbReference type="EMBL" id="CAL8084670.1"/>
    </source>
</evidence>